<dbReference type="EMBL" id="JBJHQH010000002">
    <property type="protein sequence ID" value="MFK9090337.1"/>
    <property type="molecule type" value="Genomic_DNA"/>
</dbReference>
<feature type="transmembrane region" description="Helical" evidence="8">
    <location>
        <begin position="6"/>
        <end position="23"/>
    </location>
</feature>
<feature type="transmembrane region" description="Helical" evidence="8">
    <location>
        <begin position="332"/>
        <end position="353"/>
    </location>
</feature>
<evidence type="ECO:0000256" key="1">
    <source>
        <dbReference type="ARBA" id="ARBA00004141"/>
    </source>
</evidence>
<feature type="transmembrane region" description="Helical" evidence="8">
    <location>
        <begin position="242"/>
        <end position="257"/>
    </location>
</feature>
<protein>
    <submittedName>
        <fullName evidence="10">Cation:proton antiporter</fullName>
    </submittedName>
</protein>
<evidence type="ECO:0000256" key="8">
    <source>
        <dbReference type="SAM" id="Phobius"/>
    </source>
</evidence>
<feature type="transmembrane region" description="Helical" evidence="8">
    <location>
        <begin position="61"/>
        <end position="81"/>
    </location>
</feature>
<sequence>MTNHLVFEVGTALILVALAALLAGRLKFSIIPFLILLGMVVGPHAPHFGIIDLRFIESSEIIEFFGRIGVLFLLFYLGLEFSVGKLIRSGRSIVVGGSIYVALNFFLGLVYGVSVGFPIMETFIIAGLLSVSSSAIVAKVLVDLKRTANSETELILGIILFDDIFLAIFLSIMSGLLLGGSTTILGTITSVLISLGYMILFFVIARKGAPILNKLLNIKSNEIFILVIFASLFFVAGFSEKLHVAEAIGALLLGLVFSETEHRERIEHIVIPFRDFFGAIFFFSFGLSIDPFSLGGAVWLALGAVILTIISNFVAGMMSGRKAGLSHKASSNIGLTIVSRGEFSIIVANLGLAGGLMPILKPFTAVYVLILAILGPLLTKESKNIYKFLNKLFRWESKTNKITKKQTNPIPPIQQEDLCTKQEEM</sequence>
<reference evidence="10 11" key="1">
    <citation type="submission" date="2024-11" db="EMBL/GenBank/DDBJ databases">
        <authorList>
            <person name="Lucas J.A."/>
        </authorList>
    </citation>
    <scope>NUCLEOTIDE SEQUENCE [LARGE SCALE GENOMIC DNA]</scope>
    <source>
        <strain evidence="10 11">Z 5.4</strain>
    </source>
</reference>
<evidence type="ECO:0000256" key="6">
    <source>
        <dbReference type="ARBA" id="ARBA00023136"/>
    </source>
</evidence>
<feature type="transmembrane region" description="Helical" evidence="8">
    <location>
        <begin position="93"/>
        <end position="117"/>
    </location>
</feature>
<evidence type="ECO:0000256" key="5">
    <source>
        <dbReference type="ARBA" id="ARBA00022989"/>
    </source>
</evidence>
<evidence type="ECO:0000256" key="3">
    <source>
        <dbReference type="ARBA" id="ARBA00022448"/>
    </source>
</evidence>
<name>A0ABW8RCD5_9BACI</name>
<feature type="transmembrane region" description="Helical" evidence="8">
    <location>
        <begin position="216"/>
        <end position="236"/>
    </location>
</feature>
<evidence type="ECO:0000256" key="2">
    <source>
        <dbReference type="ARBA" id="ARBA00005551"/>
    </source>
</evidence>
<dbReference type="PANTHER" id="PTHR42751">
    <property type="entry name" value="SODIUM/HYDROGEN EXCHANGER FAMILY/TRKA DOMAIN PROTEIN"/>
    <property type="match status" value="1"/>
</dbReference>
<feature type="transmembrane region" description="Helical" evidence="8">
    <location>
        <begin position="30"/>
        <end position="49"/>
    </location>
</feature>
<keyword evidence="4 8" id="KW-0812">Transmembrane</keyword>
<gene>
    <name evidence="10" type="ORF">ACJEBI_02415</name>
</gene>
<feature type="transmembrane region" description="Helical" evidence="8">
    <location>
        <begin position="299"/>
        <end position="320"/>
    </location>
</feature>
<feature type="transmembrane region" description="Helical" evidence="8">
    <location>
        <begin position="184"/>
        <end position="204"/>
    </location>
</feature>
<evidence type="ECO:0000259" key="9">
    <source>
        <dbReference type="Pfam" id="PF00999"/>
    </source>
</evidence>
<comment type="caution">
    <text evidence="10">The sequence shown here is derived from an EMBL/GenBank/DDBJ whole genome shotgun (WGS) entry which is preliminary data.</text>
</comment>
<evidence type="ECO:0000256" key="4">
    <source>
        <dbReference type="ARBA" id="ARBA00022692"/>
    </source>
</evidence>
<dbReference type="RefSeq" id="WP_406579042.1">
    <property type="nucleotide sequence ID" value="NZ_JBJHQH010000002.1"/>
</dbReference>
<comment type="similarity">
    <text evidence="2">Belongs to the monovalent cation:proton antiporter 2 (CPA2) transporter (TC 2.A.37) family.</text>
</comment>
<dbReference type="Gene3D" id="1.20.1530.20">
    <property type="match status" value="1"/>
</dbReference>
<evidence type="ECO:0000313" key="11">
    <source>
        <dbReference type="Proteomes" id="UP001623041"/>
    </source>
</evidence>
<dbReference type="InterPro" id="IPR038770">
    <property type="entry name" value="Na+/solute_symporter_sf"/>
</dbReference>
<keyword evidence="6 8" id="KW-0472">Membrane</keyword>
<feature type="domain" description="Cation/H+ exchanger transmembrane" evidence="9">
    <location>
        <begin position="14"/>
        <end position="379"/>
    </location>
</feature>
<dbReference type="Proteomes" id="UP001623041">
    <property type="component" value="Unassembled WGS sequence"/>
</dbReference>
<comment type="subcellular location">
    <subcellularLocation>
        <location evidence="1">Membrane</location>
        <topology evidence="1">Multi-pass membrane protein</topology>
    </subcellularLocation>
</comment>
<feature type="transmembrane region" description="Helical" evidence="8">
    <location>
        <begin position="269"/>
        <end position="287"/>
    </location>
</feature>
<dbReference type="InterPro" id="IPR006153">
    <property type="entry name" value="Cation/H_exchanger_TM"/>
</dbReference>
<organism evidence="10 11">
    <name type="scientific">Bacillus salipaludis</name>
    <dbReference type="NCBI Taxonomy" id="2547811"/>
    <lineage>
        <taxon>Bacteria</taxon>
        <taxon>Bacillati</taxon>
        <taxon>Bacillota</taxon>
        <taxon>Bacilli</taxon>
        <taxon>Bacillales</taxon>
        <taxon>Bacillaceae</taxon>
        <taxon>Bacillus</taxon>
    </lineage>
</organism>
<feature type="transmembrane region" description="Helical" evidence="8">
    <location>
        <begin position="123"/>
        <end position="142"/>
    </location>
</feature>
<feature type="transmembrane region" description="Helical" evidence="8">
    <location>
        <begin position="154"/>
        <end position="178"/>
    </location>
</feature>
<keyword evidence="3" id="KW-0813">Transport</keyword>
<accession>A0ABW8RCD5</accession>
<dbReference type="PANTHER" id="PTHR42751:SF4">
    <property type="entry name" value="K(+)_H(+) ANTIPORTER SUBUNIT KHTU"/>
    <property type="match status" value="1"/>
</dbReference>
<proteinExistence type="inferred from homology"/>
<feature type="region of interest" description="Disordered" evidence="7">
    <location>
        <begin position="404"/>
        <end position="425"/>
    </location>
</feature>
<evidence type="ECO:0000256" key="7">
    <source>
        <dbReference type="SAM" id="MobiDB-lite"/>
    </source>
</evidence>
<dbReference type="Pfam" id="PF00999">
    <property type="entry name" value="Na_H_Exchanger"/>
    <property type="match status" value="1"/>
</dbReference>
<keyword evidence="5 8" id="KW-1133">Transmembrane helix</keyword>
<keyword evidence="11" id="KW-1185">Reference proteome</keyword>
<feature type="transmembrane region" description="Helical" evidence="8">
    <location>
        <begin position="359"/>
        <end position="378"/>
    </location>
</feature>
<evidence type="ECO:0000313" key="10">
    <source>
        <dbReference type="EMBL" id="MFK9090337.1"/>
    </source>
</evidence>